<dbReference type="Proteomes" id="UP001642464">
    <property type="component" value="Unassembled WGS sequence"/>
</dbReference>
<proteinExistence type="predicted"/>
<reference evidence="2 3" key="1">
    <citation type="submission" date="2024-02" db="EMBL/GenBank/DDBJ databases">
        <authorList>
            <person name="Chen Y."/>
            <person name="Shah S."/>
            <person name="Dougan E. K."/>
            <person name="Thang M."/>
            <person name="Chan C."/>
        </authorList>
    </citation>
    <scope>NUCLEOTIDE SEQUENCE [LARGE SCALE GENOMIC DNA]</scope>
</reference>
<dbReference type="EMBL" id="CAXAMM010042073">
    <property type="protein sequence ID" value="CAK9102827.1"/>
    <property type="molecule type" value="Genomic_DNA"/>
</dbReference>
<protein>
    <submittedName>
        <fullName evidence="2">Uncharacterized protein</fullName>
    </submittedName>
</protein>
<comment type="caution">
    <text evidence="2">The sequence shown here is derived from an EMBL/GenBank/DDBJ whole genome shotgun (WGS) entry which is preliminary data.</text>
</comment>
<evidence type="ECO:0000256" key="1">
    <source>
        <dbReference type="SAM" id="Phobius"/>
    </source>
</evidence>
<feature type="transmembrane region" description="Helical" evidence="1">
    <location>
        <begin position="44"/>
        <end position="65"/>
    </location>
</feature>
<evidence type="ECO:0000313" key="2">
    <source>
        <dbReference type="EMBL" id="CAK9102827.1"/>
    </source>
</evidence>
<keyword evidence="1" id="KW-0812">Transmembrane</keyword>
<evidence type="ECO:0000313" key="3">
    <source>
        <dbReference type="Proteomes" id="UP001642464"/>
    </source>
</evidence>
<name>A0ABP0RQG0_9DINO</name>
<keyword evidence="1" id="KW-1133">Transmembrane helix</keyword>
<organism evidence="2 3">
    <name type="scientific">Durusdinium trenchii</name>
    <dbReference type="NCBI Taxonomy" id="1381693"/>
    <lineage>
        <taxon>Eukaryota</taxon>
        <taxon>Sar</taxon>
        <taxon>Alveolata</taxon>
        <taxon>Dinophyceae</taxon>
        <taxon>Suessiales</taxon>
        <taxon>Symbiodiniaceae</taxon>
        <taxon>Durusdinium</taxon>
    </lineage>
</organism>
<sequence length="117" mass="12194">MAFVPAPARSASVDPAVAAGAVVVATAPMSAEAFVFKGKEYFDVFYGIEPLAWAFCGFVIVYYGAVVKNAAQKYNVPIAKIPPKVGTFVGKASTGARPVIGKGFRQIGGQTNGYGTR</sequence>
<accession>A0ABP0RQG0</accession>
<keyword evidence="3" id="KW-1185">Reference proteome</keyword>
<gene>
    <name evidence="2" type="ORF">SCF082_LOCUS48048</name>
</gene>
<keyword evidence="1" id="KW-0472">Membrane</keyword>